<feature type="region of interest" description="Disordered" evidence="5">
    <location>
        <begin position="184"/>
        <end position="219"/>
    </location>
</feature>
<evidence type="ECO:0000256" key="1">
    <source>
        <dbReference type="ARBA" id="ARBA00004123"/>
    </source>
</evidence>
<accession>A0AAV2QY62</accession>
<feature type="compositionally biased region" description="Basic residues" evidence="5">
    <location>
        <begin position="943"/>
        <end position="962"/>
    </location>
</feature>
<feature type="region of interest" description="Disordered" evidence="5">
    <location>
        <begin position="491"/>
        <end position="521"/>
    </location>
</feature>
<sequence>MTTESDSKTKNKVLSCSVYNNIQSWWELPSIAHFCSLFRAAFDLLDFDIEELEEALLTDGLDDLGSPLLVELMVRLVQGCLPGKTINATNQQSYLRKLFKHKSNEDPTRDNLYTEGDFRWMPLRQKVEILHALCDFRLEADDVLDLLKNLESDSLRVEPLGYDDSGSTYWYFYGTRLYREDHSLYHPHRRKPKEKDKDDKRKKKRKKKGHEESDDCEPEEQRSSWQVQCFLEEDWNNLADKFECCQSKLERSLLQTLREDFLPEIPKLFHEKEKIQRRRMLEFAPRRSSGRVQRIKEKKEEEEQKHAIESVEKVKKKQEDEDKRRRREEREQEMLLEEKDRKKGREVLKEEIIQEKVSPAKVFMCQNKQNKDLDDEEEIESEEEIVQEVIEIDDLEEVEIKERKPKEKRAKDYREEVEGEMDEDKIRKEKEGKKRRGRKPKSINHSHRTEEERMYNEDDDFDEDDDNGAPQVYSGRKTNNSLSSIAFSSLTSGTEESADVAVSDSNTVTSPPNKKKVKSSQLVLQTEEDLRTGMYKVLEHLRDHPDAWPFHDPVEEEYAPNYYAVIRRPMHISRMEERLDGGYYTTLPLFELDFKLMMDNCKLYNGPESDYTHMAYTLEKAFAKLKTKYLEVDLSSDDEMYIDMSYQSQSTKRKHKRRNNSDEKENEEQRPKKKRGRKPKNRESGDSDAGLIKEKKKPGRPPKERTMSDDSVFENSEEVKISFNGEDTRSKKKPKAEKTIDLYEFRDEYDDEDNDDDDDDDNFEEPPLLVREDPYPEEEDEEEDEIQEVTPVKKPRGRPRKEDNEKDDNDLIDEDVDDDDDNEELEEEDEEIENKNDKENEFEDTKGRPRKEESPKKCSVKKIVSKEVIEDKEEVNKENIPQDDIIEEELEPDFEVEPEEVVQSEKVDKEERKARDVYLSEKHAELFGEIDDISHDEEEYEKTKKKIHEKKHNHINKKRKSNGSKDKEDKPKKKHKHGEKHHNKHHHHHHHHHKSKFKEGKHHKKKGKHSIEKDEKRILKVEDVFDYSEEDDTKGISDGHHAVEEELDDEEGVETKKSSSKLKTKEESKEGKKKKRRNRGKHSKHHDKLDKHKDGKNKESKKNGKKKSSKKKKIPLKDLAAIDALSAATEHALKDITTMLDDPNVPKFSEYSPECNSPSRKVTSEEFEAIALKIESEYRKKLKLEENSKDIKKKKRSRKNGDDGGTEEMEPKKKKIKKEKDKVKSEPVDKEISSETKEVMKDIKDGRIKPGAIIKSKDIAKKEGVVKKEAKAPMDAKAKAAKNPFGKINKQEHSKLTTLIAKAKESRIGLVPNSEVGDSPKLSLGSIIRSGDIGTGVKSSREPNSDGEEEKWESRDKWDSPWEKTEKEDTPPVKIEEEKEEEREEVVEIIEKEEEPPPPTPRAPEIKQERATPNLSAWFKAFGTPKIPAGQKKPEEPEPILSPPTQKEDEEDELIDVDNRPEDVDNIDVLDEPPPSMLPPVSPQPPPVSPEPPISPEKPPETPWYDKIDEKLEEEPIWKKLKHEEDEDPYKFEEEELDRAREVAKKLEVERQRKASVSSSGMSDGKSPLNHSFDSDRSPAAFSSGGESPITKSPMTPGFGSKQFSPVPEKSPSIPAFSPRYETLSKPFPGYDPDKAKYQANGAIKVGFYQDMTDKVADKSDKKGLDSQKNPVESPPVYSPTVPYVSNFYSNKATAETPSLKKQQKSPAASYTSTFYTSESGSDKANKTPSYYSVPSAPTTPNTDKPSPASLTPGEIDKNKPPYSYYSYDPNKPLTDQYAKNSSSASPKGAANKPPSYYSSHDKTSGQSPVSTQISPSLPSQSSNSLASPSQIPIAAAVPMPQEKQDMQPPKKRMAMEQQLMQEFNSSASSVVGQSGVRGNPLGAPNVTVPFASPAGGSFQQNLANLSQIVSRISDTEKDSQKLSQTSNDTRNMVYGNLQNKQPSLYGNSNSQSSTSTQNMGLDRSALTDLASTSGRTSAADLRQLELEQRSLPPNYNQQITSPHMQTAPSLTSPSLTSPSLTSPSLTSPGLGSPQLSKNSQQVHSQPPAAHQNTRDSSRPPSRDLPPEKAYLQQKSMWQSSFTSSLVSSIANSMMTNSIISSLALGGKGMASITSVSPSSDRNSQDRLAALSAADRTSQDRYAQDRLAQDRLAQDRYAQERLIQERFATQLGILARGNQQANQFAHDLIMRGSAAGATASQGQSSGSSSGGNTSSTSASSGSTTATSRVSNNNANNSASGTSSSTNSATNNSSSSQEMLARSYANMMTTGQSSPLFGRGDGSLTPSSLPRPLSGSSSPFLPQSPGLSAALGLPGAPRTPTPAHQQSNQSLSSLRQESLGTINPRDPISQSHPSLQIPSLNSISTSQALNAASLASYSGRDSLSLMNQGRREAAALTSSPGAMDVQLYQQYIQRQQQLAQEELLRLHPTQLAAHQSMMLQQGLMPYSSGYPPSLGLRPGSYQGMNRPWL</sequence>
<dbReference type="PRINTS" id="PR00503">
    <property type="entry name" value="BROMODOMAIN"/>
</dbReference>
<dbReference type="InterPro" id="IPR036427">
    <property type="entry name" value="Bromodomain-like_sf"/>
</dbReference>
<feature type="region of interest" description="Disordered" evidence="5">
    <location>
        <begin position="1994"/>
        <end position="2067"/>
    </location>
</feature>
<keyword evidence="2 4" id="KW-0103">Bromodomain</keyword>
<feature type="compositionally biased region" description="Basic and acidic residues" evidence="5">
    <location>
        <begin position="1265"/>
        <end position="1278"/>
    </location>
</feature>
<feature type="region of interest" description="Disordered" evidence="5">
    <location>
        <begin position="1657"/>
        <end position="1681"/>
    </location>
</feature>
<feature type="compositionally biased region" description="Acidic residues" evidence="5">
    <location>
        <begin position="928"/>
        <end position="940"/>
    </location>
</feature>
<feature type="compositionally biased region" description="Basic residues" evidence="5">
    <location>
        <begin position="433"/>
        <end position="446"/>
    </location>
</feature>
<evidence type="ECO:0000259" key="6">
    <source>
        <dbReference type="PROSITE" id="PS50014"/>
    </source>
</evidence>
<evidence type="ECO:0000256" key="3">
    <source>
        <dbReference type="ARBA" id="ARBA00023242"/>
    </source>
</evidence>
<feature type="compositionally biased region" description="Basic and acidic residues" evidence="5">
    <location>
        <begin position="1009"/>
        <end position="1023"/>
    </location>
</feature>
<feature type="compositionally biased region" description="Basic and acidic residues" evidence="5">
    <location>
        <begin position="736"/>
        <end position="746"/>
    </location>
</feature>
<dbReference type="PANTHER" id="PTHR47092">
    <property type="entry name" value="CAT EYE SYNDROME CRITICAL REGION PROTEIN 2"/>
    <property type="match status" value="1"/>
</dbReference>
<feature type="compositionally biased region" description="Polar residues" evidence="5">
    <location>
        <begin position="1994"/>
        <end position="2008"/>
    </location>
</feature>
<feature type="compositionally biased region" description="Pro residues" evidence="5">
    <location>
        <begin position="1472"/>
        <end position="1497"/>
    </location>
</feature>
<feature type="domain" description="Bromo" evidence="6">
    <location>
        <begin position="542"/>
        <end position="612"/>
    </location>
</feature>
<evidence type="ECO:0000256" key="5">
    <source>
        <dbReference type="SAM" id="MobiDB-lite"/>
    </source>
</evidence>
<evidence type="ECO:0000256" key="4">
    <source>
        <dbReference type="PROSITE-ProRule" id="PRU00035"/>
    </source>
</evidence>
<dbReference type="PANTHER" id="PTHR47092:SF1">
    <property type="entry name" value="CHROMATIN REMODELING REGULATOR CECR2"/>
    <property type="match status" value="1"/>
</dbReference>
<feature type="compositionally biased region" description="Basic and acidic residues" evidence="5">
    <location>
        <begin position="864"/>
        <end position="877"/>
    </location>
</feature>
<feature type="region of interest" description="Disordered" evidence="5">
    <location>
        <begin position="1140"/>
        <end position="1163"/>
    </location>
</feature>
<feature type="region of interest" description="Disordered" evidence="5">
    <location>
        <begin position="1519"/>
        <end position="1538"/>
    </location>
</feature>
<dbReference type="GO" id="GO:0090537">
    <property type="term" value="C:CERF complex"/>
    <property type="evidence" value="ECO:0007669"/>
    <property type="project" value="InterPro"/>
</dbReference>
<feature type="compositionally biased region" description="Low complexity" evidence="5">
    <location>
        <begin position="1948"/>
        <end position="1959"/>
    </location>
</feature>
<feature type="compositionally biased region" description="Acidic residues" evidence="5">
    <location>
        <begin position="747"/>
        <end position="764"/>
    </location>
</feature>
<dbReference type="CDD" id="cd05509">
    <property type="entry name" value="Bromo_gcn5_like"/>
    <property type="match status" value="1"/>
</dbReference>
<dbReference type="InterPro" id="IPR029614">
    <property type="entry name" value="CECR2"/>
</dbReference>
<feature type="compositionally biased region" description="Low complexity" evidence="5">
    <location>
        <begin position="2324"/>
        <end position="2334"/>
    </location>
</feature>
<comment type="subcellular location">
    <subcellularLocation>
        <location evidence="1">Nucleus</location>
    </subcellularLocation>
</comment>
<dbReference type="SMART" id="SM00384">
    <property type="entry name" value="AT_hook"/>
    <property type="match status" value="4"/>
</dbReference>
<dbReference type="InterPro" id="IPR017956">
    <property type="entry name" value="AT_hook_DNA-bd_motif"/>
</dbReference>
<name>A0AAV2QY62_MEGNR</name>
<feature type="region of interest" description="Disordered" evidence="5">
    <location>
        <begin position="1307"/>
        <end position="1506"/>
    </location>
</feature>
<dbReference type="SUPFAM" id="SSF47370">
    <property type="entry name" value="Bromodomain"/>
    <property type="match status" value="1"/>
</dbReference>
<feature type="region of interest" description="Disordered" evidence="5">
    <location>
        <begin position="366"/>
        <end position="477"/>
    </location>
</feature>
<dbReference type="GO" id="GO:0006338">
    <property type="term" value="P:chromatin remodeling"/>
    <property type="evidence" value="ECO:0007669"/>
    <property type="project" value="InterPro"/>
</dbReference>
<feature type="compositionally biased region" description="Polar residues" evidence="5">
    <location>
        <begin position="1922"/>
        <end position="1947"/>
    </location>
</feature>
<feature type="region of interest" description="Disordered" evidence="5">
    <location>
        <begin position="1183"/>
        <end position="1237"/>
    </location>
</feature>
<organism evidence="7 8">
    <name type="scientific">Meganyctiphanes norvegica</name>
    <name type="common">Northern krill</name>
    <name type="synonym">Thysanopoda norvegica</name>
    <dbReference type="NCBI Taxonomy" id="48144"/>
    <lineage>
        <taxon>Eukaryota</taxon>
        <taxon>Metazoa</taxon>
        <taxon>Ecdysozoa</taxon>
        <taxon>Arthropoda</taxon>
        <taxon>Crustacea</taxon>
        <taxon>Multicrustacea</taxon>
        <taxon>Malacostraca</taxon>
        <taxon>Eumalacostraca</taxon>
        <taxon>Eucarida</taxon>
        <taxon>Euphausiacea</taxon>
        <taxon>Euphausiidae</taxon>
        <taxon>Meganyctiphanes</taxon>
    </lineage>
</organism>
<reference evidence="7 8" key="1">
    <citation type="submission" date="2024-05" db="EMBL/GenBank/DDBJ databases">
        <authorList>
            <person name="Wallberg A."/>
        </authorList>
    </citation>
    <scope>NUCLEOTIDE SEQUENCE [LARGE SCALE GENOMIC DNA]</scope>
</reference>
<feature type="compositionally biased region" description="Basic and acidic residues" evidence="5">
    <location>
        <begin position="1218"/>
        <end position="1237"/>
    </location>
</feature>
<protein>
    <recommendedName>
        <fullName evidence="6">Bromo domain-containing protein</fullName>
    </recommendedName>
</protein>
<feature type="compositionally biased region" description="Low complexity" evidence="5">
    <location>
        <begin position="2195"/>
        <end position="2255"/>
    </location>
</feature>
<dbReference type="GO" id="GO:0003677">
    <property type="term" value="F:DNA binding"/>
    <property type="evidence" value="ECO:0007669"/>
    <property type="project" value="InterPro"/>
</dbReference>
<feature type="compositionally biased region" description="Polar residues" evidence="5">
    <location>
        <begin position="1727"/>
        <end position="1745"/>
    </location>
</feature>
<evidence type="ECO:0000256" key="2">
    <source>
        <dbReference type="ARBA" id="ARBA00023117"/>
    </source>
</evidence>
<feature type="compositionally biased region" description="Basic and acidic residues" evidence="5">
    <location>
        <begin position="2053"/>
        <end position="2067"/>
    </location>
</feature>
<feature type="compositionally biased region" description="Acidic residues" evidence="5">
    <location>
        <begin position="1378"/>
        <end position="1396"/>
    </location>
</feature>
<dbReference type="Gene3D" id="1.20.920.10">
    <property type="entry name" value="Bromodomain-like"/>
    <property type="match status" value="1"/>
</dbReference>
<feature type="compositionally biased region" description="Basic and acidic residues" evidence="5">
    <location>
        <begin position="447"/>
        <end position="456"/>
    </location>
</feature>
<feature type="compositionally biased region" description="Acidic residues" evidence="5">
    <location>
        <begin position="373"/>
        <end position="397"/>
    </location>
</feature>
<feature type="compositionally biased region" description="Acidic residues" evidence="5">
    <location>
        <begin position="805"/>
        <end position="832"/>
    </location>
</feature>
<feature type="compositionally biased region" description="Basic and acidic residues" evidence="5">
    <location>
        <begin position="1352"/>
        <end position="1377"/>
    </location>
</feature>
<dbReference type="PROSITE" id="PS50014">
    <property type="entry name" value="BROMODOMAIN_2"/>
    <property type="match status" value="1"/>
</dbReference>
<feature type="region of interest" description="Disordered" evidence="5">
    <location>
        <begin position="645"/>
        <end position="913"/>
    </location>
</feature>
<feature type="compositionally biased region" description="Basic and acidic residues" evidence="5">
    <location>
        <begin position="398"/>
        <end position="416"/>
    </location>
</feature>
<feature type="compositionally biased region" description="Basic and acidic residues" evidence="5">
    <location>
        <begin position="1657"/>
        <end position="1666"/>
    </location>
</feature>
<feature type="compositionally biased region" description="Basic residues" evidence="5">
    <location>
        <begin position="1071"/>
        <end position="1086"/>
    </location>
</feature>
<feature type="compositionally biased region" description="Polar residues" evidence="5">
    <location>
        <begin position="503"/>
        <end position="512"/>
    </location>
</feature>
<feature type="region of interest" description="Disordered" evidence="5">
    <location>
        <begin position="286"/>
        <end position="340"/>
    </location>
</feature>
<feature type="compositionally biased region" description="Acidic residues" evidence="5">
    <location>
        <begin position="457"/>
        <end position="467"/>
    </location>
</feature>
<feature type="compositionally biased region" description="Basic and acidic residues" evidence="5">
    <location>
        <begin position="659"/>
        <end position="670"/>
    </location>
</feature>
<feature type="region of interest" description="Disordered" evidence="5">
    <location>
        <begin position="2195"/>
        <end position="2257"/>
    </location>
</feature>
<dbReference type="PROSITE" id="PS00354">
    <property type="entry name" value="HMGI_Y"/>
    <property type="match status" value="1"/>
</dbReference>
<dbReference type="PRINTS" id="PR00929">
    <property type="entry name" value="ATHOOK"/>
</dbReference>
<comment type="caution">
    <text evidence="7">The sequence shown here is derived from an EMBL/GenBank/DDBJ whole genome shotgun (WGS) entry which is preliminary data.</text>
</comment>
<feature type="compositionally biased region" description="Low complexity" evidence="5">
    <location>
        <begin position="1811"/>
        <end position="1833"/>
    </location>
</feature>
<feature type="region of interest" description="Disordered" evidence="5">
    <location>
        <begin position="1695"/>
        <end position="1858"/>
    </location>
</feature>
<feature type="compositionally biased region" description="Basic residues" evidence="5">
    <location>
        <begin position="972"/>
        <end position="1008"/>
    </location>
</feature>
<dbReference type="InterPro" id="IPR001487">
    <property type="entry name" value="Bromodomain"/>
</dbReference>
<evidence type="ECO:0000313" key="7">
    <source>
        <dbReference type="EMBL" id="CAL4102610.1"/>
    </source>
</evidence>
<feature type="compositionally biased region" description="Polar residues" evidence="5">
    <location>
        <begin position="1695"/>
        <end position="1720"/>
    </location>
</feature>
<feature type="compositionally biased region" description="Basic and acidic residues" evidence="5">
    <location>
        <begin position="1087"/>
        <end position="1102"/>
    </location>
</feature>
<dbReference type="Proteomes" id="UP001497623">
    <property type="component" value="Unassembled WGS sequence"/>
</dbReference>
<feature type="compositionally biased region" description="Basic and acidic residues" evidence="5">
    <location>
        <begin position="903"/>
        <end position="913"/>
    </location>
</feature>
<keyword evidence="3" id="KW-0539">Nucleus</keyword>
<feature type="non-terminal residue" evidence="7">
    <location>
        <position position="2468"/>
    </location>
</feature>
<dbReference type="GO" id="GO:0006355">
    <property type="term" value="P:regulation of DNA-templated transcription"/>
    <property type="evidence" value="ECO:0007669"/>
    <property type="project" value="InterPro"/>
</dbReference>
<proteinExistence type="predicted"/>
<feature type="compositionally biased region" description="Basic residues" evidence="5">
    <location>
        <begin position="671"/>
        <end position="680"/>
    </location>
</feature>
<dbReference type="SMART" id="SM00297">
    <property type="entry name" value="BROMO"/>
    <property type="match status" value="1"/>
</dbReference>
<dbReference type="EMBL" id="CAXKWB010011881">
    <property type="protein sequence ID" value="CAL4102610.1"/>
    <property type="molecule type" value="Genomic_DNA"/>
</dbReference>
<feature type="region of interest" description="Disordered" evidence="5">
    <location>
        <begin position="1915"/>
        <end position="1960"/>
    </location>
</feature>
<feature type="compositionally biased region" description="Low complexity" evidence="5">
    <location>
        <begin position="2009"/>
        <end position="2037"/>
    </location>
</feature>
<feature type="region of interest" description="Disordered" evidence="5">
    <location>
        <begin position="927"/>
        <end position="1118"/>
    </location>
</feature>
<feature type="compositionally biased region" description="Basic and acidic residues" evidence="5">
    <location>
        <begin position="1053"/>
        <end position="1070"/>
    </location>
</feature>
<feature type="compositionally biased region" description="Acidic residues" evidence="5">
    <location>
        <begin position="775"/>
        <end position="787"/>
    </location>
</feature>
<dbReference type="Pfam" id="PF00439">
    <property type="entry name" value="Bromodomain"/>
    <property type="match status" value="1"/>
</dbReference>
<feature type="region of interest" description="Disordered" evidence="5">
    <location>
        <begin position="2269"/>
        <end position="2334"/>
    </location>
</feature>
<dbReference type="InterPro" id="IPR000637">
    <property type="entry name" value="HMGI/Y_DNA-bd_CS"/>
</dbReference>
<feature type="compositionally biased region" description="Low complexity" evidence="5">
    <location>
        <begin position="2281"/>
        <end position="2307"/>
    </location>
</feature>
<feature type="compositionally biased region" description="Basic residues" evidence="5">
    <location>
        <begin position="1103"/>
        <end position="1114"/>
    </location>
</feature>
<feature type="compositionally biased region" description="Acidic residues" evidence="5">
    <location>
        <begin position="884"/>
        <end position="902"/>
    </location>
</feature>
<feature type="compositionally biased region" description="Low complexity" evidence="5">
    <location>
        <begin position="1556"/>
        <end position="1567"/>
    </location>
</feature>
<keyword evidence="8" id="KW-1185">Reference proteome</keyword>
<feature type="region of interest" description="Disordered" evidence="5">
    <location>
        <begin position="1547"/>
        <end position="1618"/>
    </location>
</feature>
<evidence type="ECO:0000313" key="8">
    <source>
        <dbReference type="Proteomes" id="UP001497623"/>
    </source>
</evidence>
<gene>
    <name evidence="7" type="ORF">MNOR_LOCUS17351</name>
</gene>
<feature type="compositionally biased region" description="Basic and acidic residues" evidence="5">
    <location>
        <begin position="833"/>
        <end position="856"/>
    </location>
</feature>
<feature type="compositionally biased region" description="Basic and acidic residues" evidence="5">
    <location>
        <begin position="294"/>
        <end position="340"/>
    </location>
</feature>
<feature type="compositionally biased region" description="Basic and acidic residues" evidence="5">
    <location>
        <begin position="1033"/>
        <end position="1044"/>
    </location>
</feature>
<feature type="region of interest" description="Disordered" evidence="5">
    <location>
        <begin position="1265"/>
        <end position="1290"/>
    </location>
</feature>